<keyword evidence="2" id="KW-1185">Reference proteome</keyword>
<gene>
    <name evidence="1" type="ORF">H8717_08670</name>
</gene>
<dbReference type="EMBL" id="JACRTB010000011">
    <property type="protein sequence ID" value="MBC8576477.1"/>
    <property type="molecule type" value="Genomic_DNA"/>
</dbReference>
<sequence>MEDHKVKATVLSSECPRYKAGDEIFFDGAFIDTEKSAALCMVALNAIYPFAYAARRGGSVKPTPVQCPDCGECVTFQIERLD</sequence>
<name>A0ABR7NKW4_9FIRM</name>
<reference evidence="1 2" key="1">
    <citation type="submission" date="2020-08" db="EMBL/GenBank/DDBJ databases">
        <title>Genome public.</title>
        <authorList>
            <person name="Liu C."/>
            <person name="Sun Q."/>
        </authorList>
    </citation>
    <scope>NUCLEOTIDE SEQUENCE [LARGE SCALE GENOMIC DNA]</scope>
    <source>
        <strain evidence="1 2">BX1</strain>
    </source>
</reference>
<dbReference type="RefSeq" id="WP_093371943.1">
    <property type="nucleotide sequence ID" value="NZ_JACRTB010000011.1"/>
</dbReference>
<dbReference type="Proteomes" id="UP000658131">
    <property type="component" value="Unassembled WGS sequence"/>
</dbReference>
<evidence type="ECO:0000313" key="1">
    <source>
        <dbReference type="EMBL" id="MBC8576477.1"/>
    </source>
</evidence>
<organism evidence="1 2">
    <name type="scientific">Yanshouia hominis</name>
    <dbReference type="NCBI Taxonomy" id="2763673"/>
    <lineage>
        <taxon>Bacteria</taxon>
        <taxon>Bacillati</taxon>
        <taxon>Bacillota</taxon>
        <taxon>Clostridia</taxon>
        <taxon>Eubacteriales</taxon>
        <taxon>Oscillospiraceae</taxon>
        <taxon>Yanshouia</taxon>
    </lineage>
</organism>
<dbReference type="NCBIfam" id="TIGR04076">
    <property type="entry name" value="TIGR04076 family protein"/>
    <property type="match status" value="1"/>
</dbReference>
<evidence type="ECO:0000313" key="2">
    <source>
        <dbReference type="Proteomes" id="UP000658131"/>
    </source>
</evidence>
<comment type="caution">
    <text evidence="1">The sequence shown here is derived from an EMBL/GenBank/DDBJ whole genome shotgun (WGS) entry which is preliminary data.</text>
</comment>
<proteinExistence type="predicted"/>
<accession>A0ABR7NKW4</accession>
<protein>
    <submittedName>
        <fullName evidence="1">TIGR04076 family protein</fullName>
    </submittedName>
</protein>
<dbReference type="InterPro" id="IPR023811">
    <property type="entry name" value="CHP04076"/>
</dbReference>